<evidence type="ECO:0000259" key="8">
    <source>
        <dbReference type="PROSITE" id="PS51686"/>
    </source>
</evidence>
<dbReference type="InterPro" id="IPR023267">
    <property type="entry name" value="RCMT"/>
</dbReference>
<dbReference type="GO" id="GO:0000470">
    <property type="term" value="P:maturation of LSU-rRNA"/>
    <property type="evidence" value="ECO:0007669"/>
    <property type="project" value="TreeGrafter"/>
</dbReference>
<dbReference type="GO" id="GO:0003723">
    <property type="term" value="F:RNA binding"/>
    <property type="evidence" value="ECO:0007669"/>
    <property type="project" value="UniProtKB-UniRule"/>
</dbReference>
<dbReference type="PROSITE" id="PS01153">
    <property type="entry name" value="NOL1_NOP2_SUN"/>
    <property type="match status" value="1"/>
</dbReference>
<accession>A0A915CNP0</accession>
<dbReference type="PRINTS" id="PR02012">
    <property type="entry name" value="RCMTNOP2"/>
</dbReference>
<evidence type="ECO:0000313" key="10">
    <source>
        <dbReference type="WBParaSite" id="jg10909"/>
    </source>
</evidence>
<reference evidence="10" key="1">
    <citation type="submission" date="2022-11" db="UniProtKB">
        <authorList>
            <consortium name="WormBaseParasite"/>
        </authorList>
    </citation>
    <scope>IDENTIFICATION</scope>
</reference>
<dbReference type="InterPro" id="IPR049560">
    <property type="entry name" value="MeTrfase_RsmB-F_NOP2_cat"/>
</dbReference>
<organism evidence="9 10">
    <name type="scientific">Ditylenchus dipsaci</name>
    <dbReference type="NCBI Taxonomy" id="166011"/>
    <lineage>
        <taxon>Eukaryota</taxon>
        <taxon>Metazoa</taxon>
        <taxon>Ecdysozoa</taxon>
        <taxon>Nematoda</taxon>
        <taxon>Chromadorea</taxon>
        <taxon>Rhabditida</taxon>
        <taxon>Tylenchina</taxon>
        <taxon>Tylenchomorpha</taxon>
        <taxon>Sphaerularioidea</taxon>
        <taxon>Anguinidae</taxon>
        <taxon>Anguininae</taxon>
        <taxon>Ditylenchus</taxon>
    </lineage>
</organism>
<sequence>MVKGKKRKSSAAAPVAAKTHEDDSLDLEVHSTSSSDQDTDHEELEVEKKSKKILAKKKKIVKSSDNEMRLNITGNGTSLFQLPDEKEVEAELKDARNVEVVKERIQEVVQILNDFNNRREKDKKRSQYLKVLLKDLCSQYGYNEFLMDKFMSLFPNGSELLEFLDSNQQPRPVTIRSNPLKTRRGELARSLINRGMNVDPAAKWTKVGLIVYDSQVPVGNVLFPSSHGSRTKTGRESTRYVCCAWRKTSHIAALMKNTGTLFANDANESRCKAVIGNLHRMGVNNAIISSVEGQSYAKMQPQSFDRVLLDAPCSGTGVIWKDESVKTSKDHVDIKRRFTMQRRLLLSAIDAVDAKSKTGVCHAKEECQDCAYGTRDWTRGIRQVPQTSKITNEGTKKKNAEGSETKKAKKESEKDKNGEEEQSDEEAEDSDDVEQEDDMDEE</sequence>
<feature type="binding site" evidence="6">
    <location>
        <position position="265"/>
    </location>
    <ligand>
        <name>S-adenosyl-L-methionine</name>
        <dbReference type="ChEBI" id="CHEBI:59789"/>
    </ligand>
</feature>
<evidence type="ECO:0000256" key="4">
    <source>
        <dbReference type="ARBA" id="ARBA00022691"/>
    </source>
</evidence>
<dbReference type="AlphaFoldDB" id="A0A915CNP0"/>
<dbReference type="InterPro" id="IPR023273">
    <property type="entry name" value="RCMT_NOP2"/>
</dbReference>
<name>A0A915CNP0_9BILA</name>
<evidence type="ECO:0000256" key="5">
    <source>
        <dbReference type="ARBA" id="ARBA00022884"/>
    </source>
</evidence>
<feature type="binding site" evidence="6">
    <location>
        <position position="310"/>
    </location>
    <ligand>
        <name>S-adenosyl-L-methionine</name>
        <dbReference type="ChEBI" id="CHEBI:59789"/>
    </ligand>
</feature>
<dbReference type="WBParaSite" id="jg10909">
    <property type="protein sequence ID" value="jg10909"/>
    <property type="gene ID" value="jg10909"/>
</dbReference>
<dbReference type="Pfam" id="PF01189">
    <property type="entry name" value="Methyltr_RsmB-F"/>
    <property type="match status" value="1"/>
</dbReference>
<feature type="region of interest" description="Disordered" evidence="7">
    <location>
        <begin position="1"/>
        <end position="48"/>
    </location>
</feature>
<keyword evidence="3 6" id="KW-0808">Transferase</keyword>
<feature type="domain" description="SAM-dependent MTase RsmB/NOP-type" evidence="8">
    <location>
        <begin position="247"/>
        <end position="442"/>
    </location>
</feature>
<keyword evidence="2 6" id="KW-0489">Methyltransferase</keyword>
<dbReference type="GO" id="GO:0009383">
    <property type="term" value="F:rRNA (cytosine-C5-)-methyltransferase activity"/>
    <property type="evidence" value="ECO:0007669"/>
    <property type="project" value="TreeGrafter"/>
</dbReference>
<keyword evidence="4 6" id="KW-0949">S-adenosyl-L-methionine</keyword>
<feature type="region of interest" description="Disordered" evidence="7">
    <location>
        <begin position="383"/>
        <end position="442"/>
    </location>
</feature>
<feature type="compositionally biased region" description="Basic and acidic residues" evidence="7">
    <location>
        <begin position="394"/>
        <end position="419"/>
    </location>
</feature>
<dbReference type="InterPro" id="IPR001678">
    <property type="entry name" value="MeTrfase_RsmB-F_NOP2_dom"/>
</dbReference>
<dbReference type="Gene3D" id="3.30.70.1170">
    <property type="entry name" value="Sun protein, domain 3"/>
    <property type="match status" value="1"/>
</dbReference>
<feature type="compositionally biased region" description="Acidic residues" evidence="7">
    <location>
        <begin position="420"/>
        <end position="442"/>
    </location>
</feature>
<evidence type="ECO:0000256" key="3">
    <source>
        <dbReference type="ARBA" id="ARBA00022679"/>
    </source>
</evidence>
<dbReference type="Proteomes" id="UP000887574">
    <property type="component" value="Unplaced"/>
</dbReference>
<proteinExistence type="inferred from homology"/>
<dbReference type="GO" id="GO:0070475">
    <property type="term" value="P:rRNA base methylation"/>
    <property type="evidence" value="ECO:0007669"/>
    <property type="project" value="TreeGrafter"/>
</dbReference>
<feature type="active site" description="Nucleophile" evidence="6">
    <location>
        <position position="367"/>
    </location>
</feature>
<dbReference type="PANTHER" id="PTHR22807">
    <property type="entry name" value="NOP2 YEAST -RELATED NOL1/NOP2/FMU SUN DOMAIN-CONTAINING"/>
    <property type="match status" value="1"/>
</dbReference>
<evidence type="ECO:0000256" key="6">
    <source>
        <dbReference type="PROSITE-ProRule" id="PRU01023"/>
    </source>
</evidence>
<dbReference type="Gene3D" id="3.40.50.150">
    <property type="entry name" value="Vaccinia Virus protein VP39"/>
    <property type="match status" value="1"/>
</dbReference>
<feature type="compositionally biased region" description="Polar residues" evidence="7">
    <location>
        <begin position="384"/>
        <end position="393"/>
    </location>
</feature>
<keyword evidence="9" id="KW-1185">Reference proteome</keyword>
<evidence type="ECO:0000313" key="9">
    <source>
        <dbReference type="Proteomes" id="UP000887574"/>
    </source>
</evidence>
<evidence type="ECO:0000256" key="2">
    <source>
        <dbReference type="ARBA" id="ARBA00022603"/>
    </source>
</evidence>
<protein>
    <submittedName>
        <fullName evidence="10">SAM-dependent MTase RsmB/NOP-type domain-containing protein</fullName>
    </submittedName>
</protein>
<comment type="caution">
    <text evidence="6">Lacks conserved residue(s) required for the propagation of feature annotation.</text>
</comment>
<dbReference type="SUPFAM" id="SSF53335">
    <property type="entry name" value="S-adenosyl-L-methionine-dependent methyltransferases"/>
    <property type="match status" value="1"/>
</dbReference>
<keyword evidence="5 6" id="KW-0694">RNA-binding</keyword>
<evidence type="ECO:0000256" key="7">
    <source>
        <dbReference type="SAM" id="MobiDB-lite"/>
    </source>
</evidence>
<dbReference type="PROSITE" id="PS51686">
    <property type="entry name" value="SAM_MT_RSMB_NOP"/>
    <property type="match status" value="1"/>
</dbReference>
<dbReference type="InterPro" id="IPR018314">
    <property type="entry name" value="RsmB/NOL1/NOP2-like_CS"/>
</dbReference>
<dbReference type="InterPro" id="IPR029063">
    <property type="entry name" value="SAM-dependent_MTases_sf"/>
</dbReference>
<dbReference type="PANTHER" id="PTHR22807:SF30">
    <property type="entry name" value="28S RRNA (CYTOSINE(4447)-C(5))-METHYLTRANSFERASE-RELATED"/>
    <property type="match status" value="1"/>
</dbReference>
<comment type="similarity">
    <text evidence="1 6">Belongs to the class I-like SAM-binding methyltransferase superfamily. RsmB/NOP family.</text>
</comment>
<dbReference type="GO" id="GO:0005730">
    <property type="term" value="C:nucleolus"/>
    <property type="evidence" value="ECO:0007669"/>
    <property type="project" value="TreeGrafter"/>
</dbReference>
<evidence type="ECO:0000256" key="1">
    <source>
        <dbReference type="ARBA" id="ARBA00007494"/>
    </source>
</evidence>